<dbReference type="Gene3D" id="2.60.40.10">
    <property type="entry name" value="Immunoglobulins"/>
    <property type="match status" value="2"/>
</dbReference>
<accession>A0ABS3L946</accession>
<comment type="caution">
    <text evidence="4">The sequence shown here is derived from an EMBL/GenBank/DDBJ whole genome shotgun (WGS) entry which is preliminary data.</text>
</comment>
<proteinExistence type="predicted"/>
<evidence type="ECO:0000313" key="4">
    <source>
        <dbReference type="EMBL" id="MBO1306125.1"/>
    </source>
</evidence>
<feature type="region of interest" description="Disordered" evidence="1">
    <location>
        <begin position="181"/>
        <end position="225"/>
    </location>
</feature>
<feature type="domain" description="SpaA-like prealbumin fold" evidence="3">
    <location>
        <begin position="1459"/>
        <end position="1541"/>
    </location>
</feature>
<evidence type="ECO:0000256" key="2">
    <source>
        <dbReference type="SAM" id="Phobius"/>
    </source>
</evidence>
<dbReference type="PROSITE" id="PS00018">
    <property type="entry name" value="EF_HAND_1"/>
    <property type="match status" value="1"/>
</dbReference>
<evidence type="ECO:0000313" key="5">
    <source>
        <dbReference type="Proteomes" id="UP000664601"/>
    </source>
</evidence>
<dbReference type="EMBL" id="JAFREM010000013">
    <property type="protein sequence ID" value="MBO1306125.1"/>
    <property type="molecule type" value="Genomic_DNA"/>
</dbReference>
<dbReference type="RefSeq" id="WP_207673058.1">
    <property type="nucleotide sequence ID" value="NZ_JAFREM010000013.1"/>
</dbReference>
<organism evidence="4 5">
    <name type="scientific">Candidatus Enterococcus moelleringii</name>
    <dbReference type="NCBI Taxonomy" id="2815325"/>
    <lineage>
        <taxon>Bacteria</taxon>
        <taxon>Bacillati</taxon>
        <taxon>Bacillota</taxon>
        <taxon>Bacilli</taxon>
        <taxon>Lactobacillales</taxon>
        <taxon>Enterococcaceae</taxon>
        <taxon>Enterococcus</taxon>
    </lineage>
</organism>
<name>A0ABS3L946_9ENTE</name>
<dbReference type="Proteomes" id="UP000664601">
    <property type="component" value="Unassembled WGS sequence"/>
</dbReference>
<keyword evidence="5" id="KW-1185">Reference proteome</keyword>
<feature type="compositionally biased region" description="Acidic residues" evidence="1">
    <location>
        <begin position="187"/>
        <end position="225"/>
    </location>
</feature>
<keyword evidence="2" id="KW-0812">Transmembrane</keyword>
<dbReference type="InterPro" id="IPR041033">
    <property type="entry name" value="SpaA_PFL_dom_1"/>
</dbReference>
<dbReference type="SUPFAM" id="SSF117074">
    <property type="entry name" value="Hypothetical protein PA1324"/>
    <property type="match status" value="1"/>
</dbReference>
<protein>
    <recommendedName>
        <fullName evidence="3">SpaA-like prealbumin fold domain-containing protein</fullName>
    </recommendedName>
</protein>
<feature type="compositionally biased region" description="Polar residues" evidence="1">
    <location>
        <begin position="999"/>
        <end position="1009"/>
    </location>
</feature>
<evidence type="ECO:0000256" key="1">
    <source>
        <dbReference type="SAM" id="MobiDB-lite"/>
    </source>
</evidence>
<keyword evidence="2" id="KW-0472">Membrane</keyword>
<gene>
    <name evidence="4" type="ORF">JZO70_08125</name>
</gene>
<feature type="region of interest" description="Disordered" evidence="1">
    <location>
        <begin position="989"/>
        <end position="1009"/>
    </location>
</feature>
<feature type="transmembrane region" description="Helical" evidence="2">
    <location>
        <begin position="1558"/>
        <end position="1578"/>
    </location>
</feature>
<reference evidence="4 5" key="1">
    <citation type="submission" date="2021-03" db="EMBL/GenBank/DDBJ databases">
        <title>Enterococcal diversity collection.</title>
        <authorList>
            <person name="Gilmore M.S."/>
            <person name="Schwartzman J."/>
            <person name="Van Tyne D."/>
            <person name="Martin M."/>
            <person name="Earl A.M."/>
            <person name="Manson A.L."/>
            <person name="Straub T."/>
            <person name="Salamzade R."/>
            <person name="Saavedra J."/>
            <person name="Lebreton F."/>
            <person name="Prichula J."/>
            <person name="Schaufler K."/>
            <person name="Gaca A."/>
            <person name="Sgardioli B."/>
            <person name="Wagenaar J."/>
            <person name="Strong T."/>
        </authorList>
    </citation>
    <scope>NUCLEOTIDE SEQUENCE [LARGE SCALE GENOMIC DNA]</scope>
    <source>
        <strain evidence="4 5">669A</strain>
    </source>
</reference>
<dbReference type="Pfam" id="PF17802">
    <property type="entry name" value="SpaA"/>
    <property type="match status" value="1"/>
</dbReference>
<keyword evidence="2" id="KW-1133">Transmembrane helix</keyword>
<evidence type="ECO:0000259" key="3">
    <source>
        <dbReference type="Pfam" id="PF17802"/>
    </source>
</evidence>
<feature type="region of interest" description="Disordered" evidence="1">
    <location>
        <begin position="242"/>
        <end position="271"/>
    </location>
</feature>
<dbReference type="InterPro" id="IPR013783">
    <property type="entry name" value="Ig-like_fold"/>
</dbReference>
<dbReference type="InterPro" id="IPR018247">
    <property type="entry name" value="EF_Hand_1_Ca_BS"/>
</dbReference>
<sequence length="1592" mass="174244">MRRKIKLKQIVAILLPIVFILGIVHAISSMDSLRADDTSSQLTVRQGDEDVTGKDVSILEPSVLLELTAKENQLFRLVESNNVGLSSSNEEENNLPVREVLSSQFDLEQEKAALEEKADKKTEPKSELIIVRNFETGEATTYLKLLKDDAKKVYITRETEENTEVTLENVVLETKQKVMTFTLPEVQEPEPEPEQTEPEQTEEEPEVEAPEEVEEPQAPEITGEESIEELVEREYSEAESFKPIALPFEEGQKKKQSRASSPINVTGARMQVRTGTASFDANSNPGNDADATNEWVRTFDSNIYLLTFSLEGSDPGVTYKDIKYRIDMDLPNAYGFDSSNKTRNNFGIIAENSGNLRTEPDGTKTENGYVESSINSNGQILLPIFVNVFGAQHNTLIQPKMKITIISALNENTGSVETINQVYDENNLSALKVPDARVSAKANINTSLVKGQQKPFGSTISGGGWNASTRNNWQVAGLGVGIKLKELSGRAAGDFRGSTFPVGDIQFTLGTTKTTYQIGNGTPSNVTIGNNSTSTTQAYPVKIIAGTWGSLDSTASNWDWYSHKSGTRTLNIDSAILSKGIPYGKGIQIHSSEPTTNDLSKIGVYDTGTVTVPTDTIVKVSDYEPVWNPYTYSMASADVGKNNKYFASTSLLVEWSNLYFANRPETAKTYEATIEITNIKYENQSHAGEGKTTLSISADPGTISQHVLWTYPYNPVTKQQGNSLGSVNSQWDGRGDAKVAKGYEFTASVRYSDMNRMLTSKVVAYGRWNANSIAYDSTRNMEVVSDYPDLYTFYYGVKKSGTVPQNTYLTETAIEGQYTWYSDVNTALAGGKIISAVKAVGGRYAGNFGLQVPVKAIGPINDYRDSSGNPNIILMNTFTYGLNGQVRYARPNVGNYYAPSVFNTSGVKTGGHYARNAAGQDIGQAGYQASHGDTLWINGVGITTTTEPGKSIYKTDESVSWKVSGNVTGGNANHTVRLTTTIPKGLEYTTGTAKDGKGNSISPQSTKKNADGSTTIVWLIDNINPSKGDIPEVNFDTASVMKDLTFNDSAVSEVTVHTEGEIWIKGSPNEKDTSKIQVRESTGKVQLYQMQKISLTKEAVPELIEVGKNDPANTSLSTDIKYKIKIRNDSSDKIVNAKILDALPYNGDSFGTSFNGSYTVAGIKITKGTGTINYTDATLTNIENTNPNSIPTSSPLWPVYTQGSGSTAIKNAKAFLITARELAVGDELEFEITISPTGQKAGDVYRNRASFNSTLYLPVNSNIVETKVYGRDLTGYVWYDDDYDGLIGNKKDGTPEDPASNIEVKLYRTSKEKPSYKDQVVKESLTGEKFIDGSGNSLVKTGPDGKYKFENLPEGEYSVEFSLYDLVIIRKVMIVTKQLVGSDATKNSKADPDLFITPWYDQPKLTDLPAACKPGQSVSHVTDVNAGLVRVSKIRLFKYVEGSAVDQNNDGQLSEQEIENTATPLRNAEFDIYKGNSTDPADKIGSAKTDGTGWLEFTQGFAPGDYTIVETKAPPGYELIKEPIKVTVPQYNYILKVYVSDTGETLLPFTGSNEPMQIVLIVSGSLMLLGMIGVIHHFHPIKLRKVRKGRVR</sequence>